<dbReference type="WBParaSite" id="PSU_v2.g20622.t1">
    <property type="protein sequence ID" value="PSU_v2.g20622.t1"/>
    <property type="gene ID" value="PSU_v2.g20622"/>
</dbReference>
<name>A0A914YM25_9BILA</name>
<reference evidence="2" key="1">
    <citation type="submission" date="2022-11" db="UniProtKB">
        <authorList>
            <consortium name="WormBaseParasite"/>
        </authorList>
    </citation>
    <scope>IDENTIFICATION</scope>
</reference>
<evidence type="ECO:0000313" key="1">
    <source>
        <dbReference type="Proteomes" id="UP000887577"/>
    </source>
</evidence>
<evidence type="ECO:0000313" key="2">
    <source>
        <dbReference type="WBParaSite" id="PSU_v2.g20622.t1"/>
    </source>
</evidence>
<organism evidence="1 2">
    <name type="scientific">Panagrolaimus superbus</name>
    <dbReference type="NCBI Taxonomy" id="310955"/>
    <lineage>
        <taxon>Eukaryota</taxon>
        <taxon>Metazoa</taxon>
        <taxon>Ecdysozoa</taxon>
        <taxon>Nematoda</taxon>
        <taxon>Chromadorea</taxon>
        <taxon>Rhabditida</taxon>
        <taxon>Tylenchina</taxon>
        <taxon>Panagrolaimomorpha</taxon>
        <taxon>Panagrolaimoidea</taxon>
        <taxon>Panagrolaimidae</taxon>
        <taxon>Panagrolaimus</taxon>
    </lineage>
</organism>
<dbReference type="AlphaFoldDB" id="A0A914YM25"/>
<sequence length="73" mass="8507">MANRKNQLCPGLIFSIQSKIFDIFYNRDHIDYDYTSDVLSPAQMYIIYGMLPETVYFCHNPFNESSSVGLILF</sequence>
<keyword evidence="1" id="KW-1185">Reference proteome</keyword>
<dbReference type="Proteomes" id="UP000887577">
    <property type="component" value="Unplaced"/>
</dbReference>
<proteinExistence type="predicted"/>
<protein>
    <submittedName>
        <fullName evidence="2">Uncharacterized protein</fullName>
    </submittedName>
</protein>
<accession>A0A914YM25</accession>